<comment type="similarity">
    <text evidence="6">Belongs to the methyltransferase superfamily. RNA methyltransferase RsmG family.</text>
</comment>
<keyword evidence="2 6" id="KW-0698">rRNA processing</keyword>
<feature type="binding site" evidence="6">
    <location>
        <position position="86"/>
    </location>
    <ligand>
        <name>S-adenosyl-L-methionine</name>
        <dbReference type="ChEBI" id="CHEBI:59789"/>
    </ligand>
</feature>
<dbReference type="HAMAP" id="MF_00074">
    <property type="entry name" value="16SrRNA_methyltr_G"/>
    <property type="match status" value="1"/>
</dbReference>
<dbReference type="InterPro" id="IPR003682">
    <property type="entry name" value="rRNA_ssu_MeTfrase_G"/>
</dbReference>
<dbReference type="GO" id="GO:0070043">
    <property type="term" value="F:rRNA (guanine-N7-)-methyltransferase activity"/>
    <property type="evidence" value="ECO:0007669"/>
    <property type="project" value="UniProtKB-UniRule"/>
</dbReference>
<keyword evidence="1 6" id="KW-0963">Cytoplasm</keyword>
<feature type="binding site" evidence="6">
    <location>
        <begin position="132"/>
        <end position="133"/>
    </location>
    <ligand>
        <name>S-adenosyl-L-methionine</name>
        <dbReference type="ChEBI" id="CHEBI:59789"/>
    </ligand>
</feature>
<feature type="binding site" evidence="6">
    <location>
        <position position="151"/>
    </location>
    <ligand>
        <name>S-adenosyl-L-methionine</name>
        <dbReference type="ChEBI" id="CHEBI:59789"/>
    </ligand>
</feature>
<evidence type="ECO:0000256" key="6">
    <source>
        <dbReference type="HAMAP-Rule" id="MF_00074"/>
    </source>
</evidence>
<evidence type="ECO:0000313" key="8">
    <source>
        <dbReference type="EMBL" id="GEM83334.1"/>
    </source>
</evidence>
<evidence type="ECO:0000256" key="1">
    <source>
        <dbReference type="ARBA" id="ARBA00022490"/>
    </source>
</evidence>
<name>A0A511R136_9DEIN</name>
<dbReference type="FunFam" id="3.40.50.150:FF:000041">
    <property type="entry name" value="Ribosomal RNA small subunit methyltransferase G"/>
    <property type="match status" value="1"/>
</dbReference>
<organism evidence="8 9">
    <name type="scientific">Meiothermus hypogaeus NBRC 106114</name>
    <dbReference type="NCBI Taxonomy" id="1227553"/>
    <lineage>
        <taxon>Bacteria</taxon>
        <taxon>Thermotogati</taxon>
        <taxon>Deinococcota</taxon>
        <taxon>Deinococci</taxon>
        <taxon>Thermales</taxon>
        <taxon>Thermaceae</taxon>
        <taxon>Meiothermus</taxon>
    </lineage>
</organism>
<accession>A0A511R136</accession>
<dbReference type="InterPro" id="IPR029063">
    <property type="entry name" value="SAM-dependent_MTases_sf"/>
</dbReference>
<dbReference type="Proteomes" id="UP000321197">
    <property type="component" value="Unassembled WGS sequence"/>
</dbReference>
<feature type="region of interest" description="Disordered" evidence="7">
    <location>
        <begin position="223"/>
        <end position="242"/>
    </location>
</feature>
<reference evidence="8 9" key="1">
    <citation type="submission" date="2019-07" db="EMBL/GenBank/DDBJ databases">
        <title>Whole genome shotgun sequence of Meiothermus hypogaeus NBRC 106114.</title>
        <authorList>
            <person name="Hosoyama A."/>
            <person name="Uohara A."/>
            <person name="Ohji S."/>
            <person name="Ichikawa N."/>
        </authorList>
    </citation>
    <scope>NUCLEOTIDE SEQUENCE [LARGE SCALE GENOMIC DNA]</scope>
    <source>
        <strain evidence="8 9">NBRC 106114</strain>
    </source>
</reference>
<keyword evidence="5 6" id="KW-0949">S-adenosyl-L-methionine</keyword>
<evidence type="ECO:0000256" key="3">
    <source>
        <dbReference type="ARBA" id="ARBA00022603"/>
    </source>
</evidence>
<gene>
    <name evidence="6 8" type="primary">rsmG</name>
    <name evidence="8" type="ORF">MHY01S_15000</name>
</gene>
<comment type="function">
    <text evidence="6">Specifically methylates the N7 position of a guanine in 16S rRNA.</text>
</comment>
<evidence type="ECO:0000256" key="7">
    <source>
        <dbReference type="SAM" id="MobiDB-lite"/>
    </source>
</evidence>
<dbReference type="AlphaFoldDB" id="A0A511R136"/>
<evidence type="ECO:0000313" key="9">
    <source>
        <dbReference type="Proteomes" id="UP000321197"/>
    </source>
</evidence>
<evidence type="ECO:0000256" key="4">
    <source>
        <dbReference type="ARBA" id="ARBA00022679"/>
    </source>
</evidence>
<dbReference type="SUPFAM" id="SSF53335">
    <property type="entry name" value="S-adenosyl-L-methionine-dependent methyltransferases"/>
    <property type="match status" value="1"/>
</dbReference>
<dbReference type="PANTHER" id="PTHR31760">
    <property type="entry name" value="S-ADENOSYL-L-METHIONINE-DEPENDENT METHYLTRANSFERASES SUPERFAMILY PROTEIN"/>
    <property type="match status" value="1"/>
</dbReference>
<dbReference type="PIRSF" id="PIRSF003078">
    <property type="entry name" value="GidB"/>
    <property type="match status" value="1"/>
</dbReference>
<keyword evidence="4 6" id="KW-0808">Transferase</keyword>
<proteinExistence type="inferred from homology"/>
<dbReference type="Gene3D" id="3.40.50.150">
    <property type="entry name" value="Vaccinia Virus protein VP39"/>
    <property type="match status" value="1"/>
</dbReference>
<dbReference type="NCBIfam" id="TIGR00138">
    <property type="entry name" value="rsmG_gidB"/>
    <property type="match status" value="1"/>
</dbReference>
<dbReference type="Pfam" id="PF02527">
    <property type="entry name" value="GidB"/>
    <property type="match status" value="1"/>
</dbReference>
<dbReference type="EC" id="2.1.1.-" evidence="6"/>
<dbReference type="PANTHER" id="PTHR31760:SF0">
    <property type="entry name" value="S-ADENOSYL-L-METHIONINE-DEPENDENT METHYLTRANSFERASES SUPERFAMILY PROTEIN"/>
    <property type="match status" value="1"/>
</dbReference>
<dbReference type="EMBL" id="BJXL01000040">
    <property type="protein sequence ID" value="GEM83334.1"/>
    <property type="molecule type" value="Genomic_DNA"/>
</dbReference>
<protein>
    <recommendedName>
        <fullName evidence="6">Ribosomal RNA small subunit methyltransferase G</fullName>
        <ecNumber evidence="6">2.1.1.-</ecNumber>
    </recommendedName>
    <alternativeName>
        <fullName evidence="6">16S rRNA 7-methylguanosine methyltransferase</fullName>
        <shortName evidence="6">16S rRNA m7G methyltransferase</shortName>
    </alternativeName>
</protein>
<dbReference type="OrthoDB" id="9808773at2"/>
<sequence>MQMSSQGVSLFLDSARELGLELEPTLPYFQLLYQNLIEANAITNLTAIRDERGIILKHFVDSLSCLKSGKLEGSLRVVDVGTGAGFPGLPLKIVRPELEMTFLDATQKKIAFIEGVCRKMKLAQTHCIWGRAEELGHDPAHRETYDRALSRAVSALNTLSELCLPLVRVGGFMIAQKSVGVEGELEQAQAAIQKLGGTVQEVITFQLPGLGELRTLIVIEKTRPTPPSYPRRTGVPAKNPLS</sequence>
<evidence type="ECO:0000256" key="2">
    <source>
        <dbReference type="ARBA" id="ARBA00022552"/>
    </source>
</evidence>
<feature type="binding site" evidence="6">
    <location>
        <begin position="104"/>
        <end position="106"/>
    </location>
    <ligand>
        <name>S-adenosyl-L-methionine</name>
        <dbReference type="ChEBI" id="CHEBI:59789"/>
    </ligand>
</feature>
<comment type="subcellular location">
    <subcellularLocation>
        <location evidence="6">Cytoplasm</location>
    </subcellularLocation>
</comment>
<keyword evidence="3 6" id="KW-0489">Methyltransferase</keyword>
<dbReference type="GO" id="GO:0005829">
    <property type="term" value="C:cytosol"/>
    <property type="evidence" value="ECO:0007669"/>
    <property type="project" value="TreeGrafter"/>
</dbReference>
<comment type="caution">
    <text evidence="8">The sequence shown here is derived from an EMBL/GenBank/DDBJ whole genome shotgun (WGS) entry which is preliminary data.</text>
</comment>
<evidence type="ECO:0000256" key="5">
    <source>
        <dbReference type="ARBA" id="ARBA00022691"/>
    </source>
</evidence>
<feature type="binding site" evidence="6">
    <location>
        <position position="81"/>
    </location>
    <ligand>
        <name>S-adenosyl-L-methionine</name>
        <dbReference type="ChEBI" id="CHEBI:59789"/>
    </ligand>
</feature>